<dbReference type="NCBIfam" id="TIGR04085">
    <property type="entry name" value="rSAM_more_4Fe4S"/>
    <property type="match status" value="1"/>
</dbReference>
<evidence type="ECO:0000313" key="1">
    <source>
        <dbReference type="EMBL" id="CEO87930.1"/>
    </source>
</evidence>
<proteinExistence type="predicted"/>
<organism evidence="1 2">
    <name type="scientific">Syntrophaceticus schinkii</name>
    <dbReference type="NCBI Taxonomy" id="499207"/>
    <lineage>
        <taxon>Bacteria</taxon>
        <taxon>Bacillati</taxon>
        <taxon>Bacillota</taxon>
        <taxon>Clostridia</taxon>
        <taxon>Thermoanaerobacterales</taxon>
        <taxon>Thermoanaerobacterales Family III. Incertae Sedis</taxon>
        <taxon>Syntrophaceticus</taxon>
    </lineage>
</organism>
<evidence type="ECO:0008006" key="3">
    <source>
        <dbReference type="Google" id="ProtNLM"/>
    </source>
</evidence>
<dbReference type="InterPro" id="IPR050377">
    <property type="entry name" value="Radical_SAM_PqqE_MftC-like"/>
</dbReference>
<keyword evidence="2" id="KW-1185">Reference proteome</keyword>
<sequence length="299" mass="33705">MMKEATLSRPFILALSLNKISKVTAKTKTLDEQVYRCVCDYIGANSNGVIVLTGGEPFLDSRLSEILVLARNRGWPTSVDTNCLFHEPPTLNGIQQIRLRLYSLNPNQHNRIASDQQSFQKTMEYATWLADNYSGEKIMVIPVCRDNYREIAAIFNWCRSLNFIPNFFVVPWKHEYSVDLQDYHVVLQALRELPQEDIIIDVPLLGLSGWSNICPGGRVAMYIGVDGEIMPCPDFPYPICWMGNDIPSTWRTLQEKIALMNEFCSSCERFSACGGGCLANKTGAGKDYYCSAMCLNLSP</sequence>
<dbReference type="PANTHER" id="PTHR11228">
    <property type="entry name" value="RADICAL SAM DOMAIN PROTEIN"/>
    <property type="match status" value="1"/>
</dbReference>
<evidence type="ECO:0000313" key="2">
    <source>
        <dbReference type="Proteomes" id="UP000046155"/>
    </source>
</evidence>
<dbReference type="Gene3D" id="3.20.20.70">
    <property type="entry name" value="Aldolase class I"/>
    <property type="match status" value="1"/>
</dbReference>
<name>A0A0B7MCX9_9FIRM</name>
<dbReference type="InterPro" id="IPR013785">
    <property type="entry name" value="Aldolase_TIM"/>
</dbReference>
<dbReference type="OrthoDB" id="9808591at2"/>
<reference evidence="2" key="1">
    <citation type="submission" date="2015-01" db="EMBL/GenBank/DDBJ databases">
        <authorList>
            <person name="Manzoor Shahid"/>
            <person name="Zubair Saima"/>
        </authorList>
    </citation>
    <scope>NUCLEOTIDE SEQUENCE [LARGE SCALE GENOMIC DNA]</scope>
    <source>
        <strain evidence="2">Sp3</strain>
    </source>
</reference>
<dbReference type="InterPro" id="IPR023885">
    <property type="entry name" value="4Fe4S-binding_SPASM_dom"/>
</dbReference>
<dbReference type="EMBL" id="CDRZ01000041">
    <property type="protein sequence ID" value="CEO87930.1"/>
    <property type="molecule type" value="Genomic_DNA"/>
</dbReference>
<dbReference type="SUPFAM" id="SSF102114">
    <property type="entry name" value="Radical SAM enzymes"/>
    <property type="match status" value="1"/>
</dbReference>
<dbReference type="AlphaFoldDB" id="A0A0B7MCX9"/>
<protein>
    <recommendedName>
        <fullName evidence="3">Radical SAM domain protein</fullName>
    </recommendedName>
</protein>
<accession>A0A0B7MCX9</accession>
<dbReference type="InterPro" id="IPR058240">
    <property type="entry name" value="rSAM_sf"/>
</dbReference>
<dbReference type="PANTHER" id="PTHR11228:SF7">
    <property type="entry name" value="PQQA PEPTIDE CYCLASE"/>
    <property type="match status" value="1"/>
</dbReference>
<dbReference type="Proteomes" id="UP000046155">
    <property type="component" value="Unassembled WGS sequence"/>
</dbReference>
<gene>
    <name evidence="1" type="ORF">SSCH_1350011</name>
</gene>